<evidence type="ECO:0000313" key="2">
    <source>
        <dbReference type="Proteomes" id="UP000587527"/>
    </source>
</evidence>
<protein>
    <submittedName>
        <fullName evidence="1">Uncharacterized protein</fullName>
    </submittedName>
</protein>
<name>A0A841BMN9_9ACTN</name>
<dbReference type="AlphaFoldDB" id="A0A841BMN9"/>
<dbReference type="RefSeq" id="WP_184833763.1">
    <property type="nucleotide sequence ID" value="NZ_JACHMN010000002.1"/>
</dbReference>
<accession>A0A841BMN9</accession>
<organism evidence="1 2">
    <name type="scientific">Allocatelliglobosispora scoriae</name>
    <dbReference type="NCBI Taxonomy" id="643052"/>
    <lineage>
        <taxon>Bacteria</taxon>
        <taxon>Bacillati</taxon>
        <taxon>Actinomycetota</taxon>
        <taxon>Actinomycetes</taxon>
        <taxon>Micromonosporales</taxon>
        <taxon>Micromonosporaceae</taxon>
        <taxon>Allocatelliglobosispora</taxon>
    </lineage>
</organism>
<evidence type="ECO:0000313" key="1">
    <source>
        <dbReference type="EMBL" id="MBB5868090.1"/>
    </source>
</evidence>
<dbReference type="Pfam" id="PF19508">
    <property type="entry name" value="DUF6042"/>
    <property type="match status" value="1"/>
</dbReference>
<dbReference type="InterPro" id="IPR046105">
    <property type="entry name" value="DUF6042"/>
</dbReference>
<keyword evidence="2" id="KW-1185">Reference proteome</keyword>
<dbReference type="EMBL" id="JACHMN010000002">
    <property type="protein sequence ID" value="MBB5868090.1"/>
    <property type="molecule type" value="Genomic_DNA"/>
</dbReference>
<sequence length="275" mass="30612">MAREIEWQPDWRWSRMHPAWVRWLPCAIASLRVVPADADAFPRSWWDQPELETPWDEPIWCDPGSLDEWIESNTLDAAPELVDATAQLAESHYDQIIDARSRRIETFTALCRGAGIPVPLTLRQLLDCLIALGVFDSFTGEDGEQWVAGNLDINPLDVLGFSAAEAAEEATMQQVERGVIAGIGLRRAAEALGPDSPPDCVRVTLRELSDFADLPPLAVRRALGVVVETSDWISVDDETDLVTVGLDTPITIHAEYSRLATVYEMDELQAPEHMI</sequence>
<dbReference type="Proteomes" id="UP000587527">
    <property type="component" value="Unassembled WGS sequence"/>
</dbReference>
<proteinExistence type="predicted"/>
<reference evidence="1 2" key="1">
    <citation type="submission" date="2020-08" db="EMBL/GenBank/DDBJ databases">
        <title>Sequencing the genomes of 1000 actinobacteria strains.</title>
        <authorList>
            <person name="Klenk H.-P."/>
        </authorList>
    </citation>
    <scope>NUCLEOTIDE SEQUENCE [LARGE SCALE GENOMIC DNA]</scope>
    <source>
        <strain evidence="1 2">DSM 45362</strain>
    </source>
</reference>
<comment type="caution">
    <text evidence="1">The sequence shown here is derived from an EMBL/GenBank/DDBJ whole genome shotgun (WGS) entry which is preliminary data.</text>
</comment>
<gene>
    <name evidence="1" type="ORF">F4553_001469</name>
</gene>